<protein>
    <recommendedName>
        <fullName evidence="4">Cell division protein DivIVA</fullName>
    </recommendedName>
</protein>
<feature type="coiled-coil region" evidence="1">
    <location>
        <begin position="72"/>
        <end position="99"/>
    </location>
</feature>
<dbReference type="RefSeq" id="WP_043125432.1">
    <property type="nucleotide sequence ID" value="NZ_JTDL01000140.1"/>
</dbReference>
<keyword evidence="3" id="KW-1185">Reference proteome</keyword>
<comment type="caution">
    <text evidence="2">The sequence shown here is derived from an EMBL/GenBank/DDBJ whole genome shotgun (WGS) entry which is preliminary data.</text>
</comment>
<sequence>MSFFLVVLAIVIAAGLVWVGASVFRGRSVPDVLDRGLEEPLSGLPPVLLPEQPSADDIDRIRFSLGLRGYRMDQVDDVLERLRDRIAQQDAEIARLRQRARPEVEAPE</sequence>
<evidence type="ECO:0000313" key="3">
    <source>
        <dbReference type="Proteomes" id="UP000030982"/>
    </source>
</evidence>
<dbReference type="AlphaFoldDB" id="A0A0B2ADF6"/>
<dbReference type="OrthoDB" id="3404379at2"/>
<dbReference type="STRING" id="1338436.LK10_15500"/>
<dbReference type="InterPro" id="IPR019933">
    <property type="entry name" value="DivIVA_domain"/>
</dbReference>
<dbReference type="Proteomes" id="UP000030982">
    <property type="component" value="Unassembled WGS sequence"/>
</dbReference>
<evidence type="ECO:0000313" key="2">
    <source>
        <dbReference type="EMBL" id="KHL01634.1"/>
    </source>
</evidence>
<proteinExistence type="predicted"/>
<evidence type="ECO:0000256" key="1">
    <source>
        <dbReference type="SAM" id="Coils"/>
    </source>
</evidence>
<dbReference type="NCBIfam" id="TIGR03544">
    <property type="entry name" value="DivI1A_domain"/>
    <property type="match status" value="1"/>
</dbReference>
<organism evidence="2 3">
    <name type="scientific">Sinomonas humi</name>
    <dbReference type="NCBI Taxonomy" id="1338436"/>
    <lineage>
        <taxon>Bacteria</taxon>
        <taxon>Bacillati</taxon>
        <taxon>Actinomycetota</taxon>
        <taxon>Actinomycetes</taxon>
        <taxon>Micrococcales</taxon>
        <taxon>Micrococcaceae</taxon>
        <taxon>Sinomonas</taxon>
    </lineage>
</organism>
<reference evidence="2 3" key="1">
    <citation type="submission" date="2014-09" db="EMBL/GenBank/DDBJ databases">
        <title>Genome sequence of Sinomonas sp. MUSC 117.</title>
        <authorList>
            <person name="Lee L.-H."/>
        </authorList>
    </citation>
    <scope>NUCLEOTIDE SEQUENCE [LARGE SCALE GENOMIC DNA]</scope>
    <source>
        <strain evidence="2 3">MUSC 117</strain>
    </source>
</reference>
<evidence type="ECO:0008006" key="4">
    <source>
        <dbReference type="Google" id="ProtNLM"/>
    </source>
</evidence>
<dbReference type="EMBL" id="JTDL01000140">
    <property type="protein sequence ID" value="KHL01634.1"/>
    <property type="molecule type" value="Genomic_DNA"/>
</dbReference>
<gene>
    <name evidence="2" type="ORF">LK10_15500</name>
</gene>
<keyword evidence="1" id="KW-0175">Coiled coil</keyword>
<name>A0A0B2ADF6_9MICC</name>
<accession>A0A0B2ADF6</accession>
<dbReference type="Gene3D" id="6.10.250.660">
    <property type="match status" value="1"/>
</dbReference>